<organism evidence="1">
    <name type="scientific">Rhizobium rhizogenes</name>
    <name type="common">Agrobacterium rhizogenes</name>
    <dbReference type="NCBI Taxonomy" id="359"/>
    <lineage>
        <taxon>Bacteria</taxon>
        <taxon>Pseudomonadati</taxon>
        <taxon>Pseudomonadota</taxon>
        <taxon>Alphaproteobacteria</taxon>
        <taxon>Hyphomicrobiales</taxon>
        <taxon>Rhizobiaceae</taxon>
        <taxon>Rhizobium/Agrobacterium group</taxon>
        <taxon>Rhizobium</taxon>
    </lineage>
</organism>
<protein>
    <submittedName>
        <fullName evidence="1">Uncharacterized protein</fullName>
    </submittedName>
</protein>
<accession>A0A7S5DQ68</accession>
<dbReference type="EMBL" id="MK318969">
    <property type="protein sequence ID" value="QCL09339.1"/>
    <property type="molecule type" value="Genomic_DNA"/>
</dbReference>
<keyword evidence="1" id="KW-0614">Plasmid</keyword>
<geneLocation type="plasmid" evidence="1">
    <name>pC5.7c</name>
</geneLocation>
<evidence type="ECO:0000313" key="1">
    <source>
        <dbReference type="EMBL" id="QCL09339.1"/>
    </source>
</evidence>
<reference evidence="1" key="1">
    <citation type="submission" date="2018-12" db="EMBL/GenBank/DDBJ databases">
        <title>Three Rhizobium rhizogenes strains isolated from the same crown gall tumor carry diverse plasmids.</title>
        <authorList>
            <person name="Pulawska J."/>
            <person name="Kuzmanovic N."/>
        </authorList>
    </citation>
    <scope>NUCLEOTIDE SEQUENCE</scope>
    <source>
        <strain evidence="1">C5.7</strain>
        <plasmid evidence="1">pC5.7c</plasmid>
    </source>
</reference>
<proteinExistence type="predicted"/>
<gene>
    <name evidence="1" type="ORF">pC5.7c_472</name>
</gene>
<dbReference type="AlphaFoldDB" id="A0A7S5DQ68"/>
<sequence>MNETFVVERKKSDTWVDVPASSRLPKYLYFDEPSYDVIVDIKRHIRETGEPWTWTGHTHTNPPKGSLIRYIGEFGLSEEYRKRKLFTPCPCCSPDNRKFGDGKIAWFPDEGVIRLIGPHCARTLDAAMHDEAIADFNRRKQETRDRDFILDRRYMMSDWMRICDELIEIAKGADAFFPSLSHAFEKQRAIPIWRHVRTGQLQVWTDTPEVTMGANGQINTRMTKTLVNHAVLDGYAALSPNRPKATQNLIDARKTLHAVDSYSEDYIKDAALPTKTQIANDLSRALQLIKRGRSTLAKEIAFLRPENVQRLRFWGRREDAPVQFEFAVEQGFTTLALPGGTALRVVVPESIRGVHVPPFQGV</sequence>
<dbReference type="RefSeq" id="WP_174014363.1">
    <property type="nucleotide sequence ID" value="NZ_JAAMEE010000036.1"/>
</dbReference>
<name>A0A7S5DQ68_RHIRH</name>